<dbReference type="PANTHER" id="PTHR43808">
    <property type="entry name" value="ACETYLORNITHINE DEACETYLASE"/>
    <property type="match status" value="1"/>
</dbReference>
<keyword evidence="3" id="KW-0055">Arginine biosynthesis</keyword>
<proteinExistence type="predicted"/>
<dbReference type="InterPro" id="IPR011650">
    <property type="entry name" value="Peptidase_M20_dimer"/>
</dbReference>
<evidence type="ECO:0000256" key="4">
    <source>
        <dbReference type="ARBA" id="ARBA00022605"/>
    </source>
</evidence>
<dbReference type="GO" id="GO:0005737">
    <property type="term" value="C:cytoplasm"/>
    <property type="evidence" value="ECO:0007669"/>
    <property type="project" value="UniProtKB-SubCell"/>
</dbReference>
<dbReference type="SUPFAM" id="SSF55031">
    <property type="entry name" value="Bacterial exopeptidase dimerisation domain"/>
    <property type="match status" value="1"/>
</dbReference>
<dbReference type="PANTHER" id="PTHR43808:SF31">
    <property type="entry name" value="N-ACETYL-L-CITRULLINE DEACETYLASE"/>
    <property type="match status" value="1"/>
</dbReference>
<evidence type="ECO:0000313" key="10">
    <source>
        <dbReference type="Proteomes" id="UP000037923"/>
    </source>
</evidence>
<evidence type="ECO:0000256" key="1">
    <source>
        <dbReference type="ARBA" id="ARBA00004496"/>
    </source>
</evidence>
<keyword evidence="5" id="KW-0479">Metal-binding</keyword>
<evidence type="ECO:0000256" key="3">
    <source>
        <dbReference type="ARBA" id="ARBA00022571"/>
    </source>
</evidence>
<dbReference type="AlphaFoldDB" id="A0A0N0DQM7"/>
<feature type="domain" description="Peptidase M20 dimerisation" evidence="8">
    <location>
        <begin position="176"/>
        <end position="289"/>
    </location>
</feature>
<sequence>MLYPSDHVEWLEKLISFDSTSRNSNLDIVTFLKEYLESVGVKSEVLFNETKQKANLFAVLPSQSGATTGGIVLSGHLDTVPVDGQKWNSNPFKVEAKGDKFFGRGTCDMKGFVAVCMSLVPQMLKMPRDRPVYLAWTYDEEVGCLGGRALTQYLKSKQIKPDGCLVGEPTSNKVIVAHKGICVWRVYVKGRAAHSSYALTPASCNAIDYAAKLIVKIREIAEDIVENGANDRFFDVPYTTMSTNVINGGIAINTVPEECTFNYEFRNLPQMAQEAIQKRVSDYVAAELLPKMKKEYSDAEISIDNLAQVPSFPDVEEKDPFVALVRALTGDKETRKLGGATEAGQYALIGVPVLVCGPGSITVAHQANEFVPKKDLEDSCRLVLNLVKKNQGMKAHM</sequence>
<dbReference type="NCBIfam" id="TIGR01892">
    <property type="entry name" value="AcOrn-deacetyl"/>
    <property type="match status" value="1"/>
</dbReference>
<dbReference type="OMA" id="YIVGEPT"/>
<dbReference type="SUPFAM" id="SSF53187">
    <property type="entry name" value="Zn-dependent exopeptidases"/>
    <property type="match status" value="1"/>
</dbReference>
<comment type="subcellular location">
    <subcellularLocation>
        <location evidence="1">Cytoplasm</location>
    </subcellularLocation>
</comment>
<keyword evidence="2" id="KW-0963">Cytoplasm</keyword>
<keyword evidence="7" id="KW-0862">Zinc</keyword>
<keyword evidence="4" id="KW-0028">Amino-acid biosynthesis</keyword>
<protein>
    <submittedName>
        <fullName evidence="9">Acetylornithine deacetylase putativemetallo-peptidase Clan MH Family M18</fullName>
    </submittedName>
</protein>
<evidence type="ECO:0000259" key="8">
    <source>
        <dbReference type="Pfam" id="PF07687"/>
    </source>
</evidence>
<keyword evidence="10" id="KW-1185">Reference proteome</keyword>
<dbReference type="InterPro" id="IPR002933">
    <property type="entry name" value="Peptidase_M20"/>
</dbReference>
<dbReference type="GO" id="GO:0008777">
    <property type="term" value="F:acetylornithine deacetylase activity"/>
    <property type="evidence" value="ECO:0007669"/>
    <property type="project" value="TreeGrafter"/>
</dbReference>
<dbReference type="GO" id="GO:0046872">
    <property type="term" value="F:metal ion binding"/>
    <property type="evidence" value="ECO:0007669"/>
    <property type="project" value="UniProtKB-KW"/>
</dbReference>
<dbReference type="RefSeq" id="XP_015651673.1">
    <property type="nucleotide sequence ID" value="XM_015809783.1"/>
</dbReference>
<dbReference type="GO" id="GO:0006526">
    <property type="term" value="P:L-arginine biosynthetic process"/>
    <property type="evidence" value="ECO:0007669"/>
    <property type="project" value="UniProtKB-KW"/>
</dbReference>
<name>A0A0N0DQM7_LEPPY</name>
<evidence type="ECO:0000256" key="2">
    <source>
        <dbReference type="ARBA" id="ARBA00022490"/>
    </source>
</evidence>
<dbReference type="VEuPathDB" id="TriTrypDB:LpyrH10_39_0310"/>
<comment type="caution">
    <text evidence="9">The sequence shown here is derived from an EMBL/GenBank/DDBJ whole genome shotgun (WGS) entry which is preliminary data.</text>
</comment>
<gene>
    <name evidence="9" type="ORF">ABB37_10053</name>
</gene>
<dbReference type="GeneID" id="26910333"/>
<dbReference type="InterPro" id="IPR036264">
    <property type="entry name" value="Bact_exopeptidase_dim_dom"/>
</dbReference>
<dbReference type="EMBL" id="LGTL01000039">
    <property type="protein sequence ID" value="KPA73234.1"/>
    <property type="molecule type" value="Genomic_DNA"/>
</dbReference>
<organism evidence="9 10">
    <name type="scientific">Leptomonas pyrrhocoris</name>
    <name type="common">Firebug parasite</name>
    <dbReference type="NCBI Taxonomy" id="157538"/>
    <lineage>
        <taxon>Eukaryota</taxon>
        <taxon>Discoba</taxon>
        <taxon>Euglenozoa</taxon>
        <taxon>Kinetoplastea</taxon>
        <taxon>Metakinetoplastina</taxon>
        <taxon>Trypanosomatida</taxon>
        <taxon>Trypanosomatidae</taxon>
        <taxon>Leishmaniinae</taxon>
        <taxon>Leptomonas</taxon>
    </lineage>
</organism>
<evidence type="ECO:0000256" key="5">
    <source>
        <dbReference type="ARBA" id="ARBA00022723"/>
    </source>
</evidence>
<evidence type="ECO:0000256" key="6">
    <source>
        <dbReference type="ARBA" id="ARBA00022801"/>
    </source>
</evidence>
<dbReference type="FunFam" id="3.30.70.360:FF:000003">
    <property type="entry name" value="Acetylornithine deacetylase"/>
    <property type="match status" value="1"/>
</dbReference>
<evidence type="ECO:0000313" key="9">
    <source>
        <dbReference type="EMBL" id="KPA73234.1"/>
    </source>
</evidence>
<dbReference type="Gene3D" id="3.40.630.10">
    <property type="entry name" value="Zn peptidases"/>
    <property type="match status" value="1"/>
</dbReference>
<dbReference type="OrthoDB" id="3064516at2759"/>
<dbReference type="Gene3D" id="3.30.70.360">
    <property type="match status" value="1"/>
</dbReference>
<dbReference type="InterPro" id="IPR010169">
    <property type="entry name" value="AcOrn-deacetyl"/>
</dbReference>
<dbReference type="NCBIfam" id="NF005710">
    <property type="entry name" value="PRK07522.1"/>
    <property type="match status" value="1"/>
</dbReference>
<accession>A0A0N0DQM7</accession>
<dbReference type="CDD" id="cd03894">
    <property type="entry name" value="M20_ArgE"/>
    <property type="match status" value="1"/>
</dbReference>
<dbReference type="Pfam" id="PF07687">
    <property type="entry name" value="M20_dimer"/>
    <property type="match status" value="1"/>
</dbReference>
<dbReference type="InterPro" id="IPR050072">
    <property type="entry name" value="Peptidase_M20A"/>
</dbReference>
<dbReference type="Pfam" id="PF01546">
    <property type="entry name" value="Peptidase_M20"/>
    <property type="match status" value="1"/>
</dbReference>
<reference evidence="9 10" key="1">
    <citation type="submission" date="2015-07" db="EMBL/GenBank/DDBJ databases">
        <title>High-quality genome of monoxenous trypanosomatid Leptomonas pyrrhocoris.</title>
        <authorList>
            <person name="Flegontov P."/>
            <person name="Butenko A."/>
            <person name="Firsov S."/>
            <person name="Vlcek C."/>
            <person name="Logacheva M.D."/>
            <person name="Field M."/>
            <person name="Filatov D."/>
            <person name="Flegontova O."/>
            <person name="Gerasimov E."/>
            <person name="Jackson A.P."/>
            <person name="Kelly S."/>
            <person name="Opperdoes F."/>
            <person name="O'Reilly A."/>
            <person name="Votypka J."/>
            <person name="Yurchenko V."/>
            <person name="Lukes J."/>
        </authorList>
    </citation>
    <scope>NUCLEOTIDE SEQUENCE [LARGE SCALE GENOMIC DNA]</scope>
    <source>
        <strain evidence="9">H10</strain>
    </source>
</reference>
<evidence type="ECO:0000256" key="7">
    <source>
        <dbReference type="ARBA" id="ARBA00022833"/>
    </source>
</evidence>
<dbReference type="Proteomes" id="UP000037923">
    <property type="component" value="Unassembled WGS sequence"/>
</dbReference>
<keyword evidence="6" id="KW-0378">Hydrolase</keyword>